<evidence type="ECO:0000313" key="3">
    <source>
        <dbReference type="Proteomes" id="UP001303473"/>
    </source>
</evidence>
<dbReference type="Proteomes" id="UP001303473">
    <property type="component" value="Unassembled WGS sequence"/>
</dbReference>
<name>A0AAN6NHU1_9PEZI</name>
<proteinExistence type="predicted"/>
<organism evidence="2 3">
    <name type="scientific">Diplogelasinospora grovesii</name>
    <dbReference type="NCBI Taxonomy" id="303347"/>
    <lineage>
        <taxon>Eukaryota</taxon>
        <taxon>Fungi</taxon>
        <taxon>Dikarya</taxon>
        <taxon>Ascomycota</taxon>
        <taxon>Pezizomycotina</taxon>
        <taxon>Sordariomycetes</taxon>
        <taxon>Sordariomycetidae</taxon>
        <taxon>Sordariales</taxon>
        <taxon>Diplogelasinosporaceae</taxon>
        <taxon>Diplogelasinospora</taxon>
    </lineage>
</organism>
<feature type="region of interest" description="Disordered" evidence="1">
    <location>
        <begin position="1"/>
        <end position="111"/>
    </location>
</feature>
<feature type="compositionally biased region" description="Low complexity" evidence="1">
    <location>
        <begin position="76"/>
        <end position="91"/>
    </location>
</feature>
<feature type="compositionally biased region" description="Basic residues" evidence="1">
    <location>
        <begin position="1"/>
        <end position="14"/>
    </location>
</feature>
<accession>A0AAN6NHU1</accession>
<dbReference type="AlphaFoldDB" id="A0AAN6NHU1"/>
<gene>
    <name evidence="2" type="ORF">QBC46DRAFT_337993</name>
</gene>
<evidence type="ECO:0000256" key="1">
    <source>
        <dbReference type="SAM" id="MobiDB-lite"/>
    </source>
</evidence>
<protein>
    <submittedName>
        <fullName evidence="2">Uncharacterized protein</fullName>
    </submittedName>
</protein>
<dbReference type="EMBL" id="MU853762">
    <property type="protein sequence ID" value="KAK3943947.1"/>
    <property type="molecule type" value="Genomic_DNA"/>
</dbReference>
<evidence type="ECO:0000313" key="2">
    <source>
        <dbReference type="EMBL" id="KAK3943947.1"/>
    </source>
</evidence>
<feature type="compositionally biased region" description="Polar residues" evidence="1">
    <location>
        <begin position="41"/>
        <end position="51"/>
    </location>
</feature>
<keyword evidence="3" id="KW-1185">Reference proteome</keyword>
<reference evidence="3" key="1">
    <citation type="journal article" date="2023" name="Mol. Phylogenet. Evol.">
        <title>Genome-scale phylogeny and comparative genomics of the fungal order Sordariales.</title>
        <authorList>
            <person name="Hensen N."/>
            <person name="Bonometti L."/>
            <person name="Westerberg I."/>
            <person name="Brannstrom I.O."/>
            <person name="Guillou S."/>
            <person name="Cros-Aarteil S."/>
            <person name="Calhoun S."/>
            <person name="Haridas S."/>
            <person name="Kuo A."/>
            <person name="Mondo S."/>
            <person name="Pangilinan J."/>
            <person name="Riley R."/>
            <person name="LaButti K."/>
            <person name="Andreopoulos B."/>
            <person name="Lipzen A."/>
            <person name="Chen C."/>
            <person name="Yan M."/>
            <person name="Daum C."/>
            <person name="Ng V."/>
            <person name="Clum A."/>
            <person name="Steindorff A."/>
            <person name="Ohm R.A."/>
            <person name="Martin F."/>
            <person name="Silar P."/>
            <person name="Natvig D.O."/>
            <person name="Lalanne C."/>
            <person name="Gautier V."/>
            <person name="Ament-Velasquez S.L."/>
            <person name="Kruys A."/>
            <person name="Hutchinson M.I."/>
            <person name="Powell A.J."/>
            <person name="Barry K."/>
            <person name="Miller A.N."/>
            <person name="Grigoriev I.V."/>
            <person name="Debuchy R."/>
            <person name="Gladieux P."/>
            <person name="Hiltunen Thoren M."/>
            <person name="Johannesson H."/>
        </authorList>
    </citation>
    <scope>NUCLEOTIDE SEQUENCE [LARGE SCALE GENOMIC DNA]</scope>
    <source>
        <strain evidence="3">CBS 340.73</strain>
    </source>
</reference>
<sequence length="175" mass="18722">MFEKHRSRCPKRPRPVLPIAPAEQVLPEQVLPEQVAPEQAPAQSPNQNAISASPVPPTAQWQEQEARLLQAPPPSQTSASPIAPSPSILSPIPFPASPSAPPSPVSSTNGTEYVNIYDDAWSFPTTPEQAPAFDFVTGDPNAFGFDGSENTPSSAIFAAENWGAMDFDSEIAAWF</sequence>
<feature type="compositionally biased region" description="Pro residues" evidence="1">
    <location>
        <begin position="92"/>
        <end position="104"/>
    </location>
</feature>
<comment type="caution">
    <text evidence="2">The sequence shown here is derived from an EMBL/GenBank/DDBJ whole genome shotgun (WGS) entry which is preliminary data.</text>
</comment>